<organism evidence="2 3">
    <name type="scientific">Exophiala xenobiotica</name>
    <dbReference type="NCBI Taxonomy" id="348802"/>
    <lineage>
        <taxon>Eukaryota</taxon>
        <taxon>Fungi</taxon>
        <taxon>Dikarya</taxon>
        <taxon>Ascomycota</taxon>
        <taxon>Pezizomycotina</taxon>
        <taxon>Eurotiomycetes</taxon>
        <taxon>Chaetothyriomycetidae</taxon>
        <taxon>Chaetothyriales</taxon>
        <taxon>Herpotrichiellaceae</taxon>
        <taxon>Exophiala</taxon>
    </lineage>
</organism>
<dbReference type="RefSeq" id="XP_013316046.1">
    <property type="nucleotide sequence ID" value="XM_013460592.1"/>
</dbReference>
<name>A0A0D2EJ99_9EURO</name>
<gene>
    <name evidence="2" type="ORF">PV05_04203</name>
</gene>
<keyword evidence="3" id="KW-1185">Reference proteome</keyword>
<dbReference type="AlphaFoldDB" id="A0A0D2EJ99"/>
<dbReference type="Proteomes" id="UP000054342">
    <property type="component" value="Unassembled WGS sequence"/>
</dbReference>
<feature type="region of interest" description="Disordered" evidence="1">
    <location>
        <begin position="55"/>
        <end position="133"/>
    </location>
</feature>
<evidence type="ECO:0000313" key="2">
    <source>
        <dbReference type="EMBL" id="KIW55463.1"/>
    </source>
</evidence>
<protein>
    <submittedName>
        <fullName evidence="2">Uncharacterized protein</fullName>
    </submittedName>
</protein>
<dbReference type="GeneID" id="25326111"/>
<dbReference type="EMBL" id="KN847319">
    <property type="protein sequence ID" value="KIW55462.1"/>
    <property type="molecule type" value="Genomic_DNA"/>
</dbReference>
<sequence length="266" mass="29676">MRKMGSTVDSKLIQKMIHVGCKHHHCRKHKEIAEALPTLVQQTAEVSPPEFLHCGAWPPPNEPANNEDIAVSKSTPSQGDQVVEAYSPHTPLPDIDENGSQSQESTGSEEVSSGSDDEIHIAPPKTANPTWEELSTAVSTWKIKADESRPEHEIEKSRTPYSVLKLLARHDGNGQRGAKGPIKKSPRQNLFDQEITAEGQARVEITEYIDSLVDHAEYEEAYACVWPLEDYRREGWAKEMVAAYPKECTVFVENVNADSRGRPSER</sequence>
<feature type="compositionally biased region" description="Low complexity" evidence="1">
    <location>
        <begin position="99"/>
        <end position="114"/>
    </location>
</feature>
<reference evidence="2 3" key="1">
    <citation type="submission" date="2015-01" db="EMBL/GenBank/DDBJ databases">
        <title>The Genome Sequence of Exophiala xenobiotica CBS118157.</title>
        <authorList>
            <consortium name="The Broad Institute Genomics Platform"/>
            <person name="Cuomo C."/>
            <person name="de Hoog S."/>
            <person name="Gorbushina A."/>
            <person name="Stielow B."/>
            <person name="Teixiera M."/>
            <person name="Abouelleil A."/>
            <person name="Chapman S.B."/>
            <person name="Priest M."/>
            <person name="Young S.K."/>
            <person name="Wortman J."/>
            <person name="Nusbaum C."/>
            <person name="Birren B."/>
        </authorList>
    </citation>
    <scope>NUCLEOTIDE SEQUENCE [LARGE SCALE GENOMIC DNA]</scope>
    <source>
        <strain evidence="2 3">CBS 118157</strain>
    </source>
</reference>
<dbReference type="OrthoDB" id="2351920at2759"/>
<dbReference type="EMBL" id="KN847319">
    <property type="protein sequence ID" value="KIW55463.1"/>
    <property type="molecule type" value="Genomic_DNA"/>
</dbReference>
<proteinExistence type="predicted"/>
<evidence type="ECO:0000313" key="3">
    <source>
        <dbReference type="Proteomes" id="UP000054342"/>
    </source>
</evidence>
<dbReference type="RefSeq" id="XP_013316047.1">
    <property type="nucleotide sequence ID" value="XM_013460593.1"/>
</dbReference>
<accession>A0A0D2EJ99</accession>
<evidence type="ECO:0000256" key="1">
    <source>
        <dbReference type="SAM" id="MobiDB-lite"/>
    </source>
</evidence>